<comment type="caution">
    <text evidence="2">The sequence shown here is derived from an EMBL/GenBank/DDBJ whole genome shotgun (WGS) entry which is preliminary data.</text>
</comment>
<evidence type="ECO:0000256" key="1">
    <source>
        <dbReference type="SAM" id="MobiDB-lite"/>
    </source>
</evidence>
<feature type="region of interest" description="Disordered" evidence="1">
    <location>
        <begin position="1"/>
        <end position="32"/>
    </location>
</feature>
<gene>
    <name evidence="2" type="ORF">AC578_10537</name>
</gene>
<reference evidence="2 3" key="1">
    <citation type="submission" date="2015-07" db="EMBL/GenBank/DDBJ databases">
        <title>Comparative genomics of the Sigatoka disease complex on banana suggests a link between parallel evolutionary changes in Pseudocercospora fijiensis and Pseudocercospora eumusae and increased virulence on the banana host.</title>
        <authorList>
            <person name="Chang T.-C."/>
            <person name="Salvucci A."/>
            <person name="Crous P.W."/>
            <person name="Stergiopoulos I."/>
        </authorList>
    </citation>
    <scope>NUCLEOTIDE SEQUENCE [LARGE SCALE GENOMIC DNA]</scope>
    <source>
        <strain evidence="2 3">CBS 114824</strain>
    </source>
</reference>
<dbReference type="Proteomes" id="UP000070133">
    <property type="component" value="Unassembled WGS sequence"/>
</dbReference>
<evidence type="ECO:0000313" key="2">
    <source>
        <dbReference type="EMBL" id="KXS97820.1"/>
    </source>
</evidence>
<sequence length="160" mass="18281">MSCDSLLDREPLPEDGHNHISEDHASGERAPTNLLQTHRRGTLSYIDEHFQTLHDQTSSQLHDIRQRHEYLLERCAMIPFSRRGSFPELHDAVSVYVPQGFRELEAKLERAFEMARLGQSGVARRMVGEVEGCLGDLEDRNFEIGRAMERLVEEGVARAL</sequence>
<name>A0A139H5R7_9PEZI</name>
<protein>
    <submittedName>
        <fullName evidence="2">Uncharacterized protein</fullName>
    </submittedName>
</protein>
<keyword evidence="3" id="KW-1185">Reference proteome</keyword>
<feature type="compositionally biased region" description="Basic and acidic residues" evidence="1">
    <location>
        <begin position="1"/>
        <end position="27"/>
    </location>
</feature>
<organism evidence="2 3">
    <name type="scientific">Pseudocercospora eumusae</name>
    <dbReference type="NCBI Taxonomy" id="321146"/>
    <lineage>
        <taxon>Eukaryota</taxon>
        <taxon>Fungi</taxon>
        <taxon>Dikarya</taxon>
        <taxon>Ascomycota</taxon>
        <taxon>Pezizomycotina</taxon>
        <taxon>Dothideomycetes</taxon>
        <taxon>Dothideomycetidae</taxon>
        <taxon>Mycosphaerellales</taxon>
        <taxon>Mycosphaerellaceae</taxon>
        <taxon>Pseudocercospora</taxon>
    </lineage>
</organism>
<evidence type="ECO:0000313" key="3">
    <source>
        <dbReference type="Proteomes" id="UP000070133"/>
    </source>
</evidence>
<dbReference type="EMBL" id="LFZN01000132">
    <property type="protein sequence ID" value="KXS97820.1"/>
    <property type="molecule type" value="Genomic_DNA"/>
</dbReference>
<accession>A0A139H5R7</accession>
<dbReference type="AlphaFoldDB" id="A0A139H5R7"/>
<proteinExistence type="predicted"/>